<dbReference type="Proteomes" id="UP000305423">
    <property type="component" value="Unassembled WGS sequence"/>
</dbReference>
<dbReference type="AlphaFoldDB" id="A0AAQ2EPX3"/>
<gene>
    <name evidence="7" type="ORF">CWB74_21310</name>
</gene>
<evidence type="ECO:0000313" key="8">
    <source>
        <dbReference type="Proteomes" id="UP000305423"/>
    </source>
</evidence>
<accession>A0AAQ2EPX3</accession>
<dbReference type="GO" id="GO:0005886">
    <property type="term" value="C:plasma membrane"/>
    <property type="evidence" value="ECO:0007669"/>
    <property type="project" value="UniProtKB-SubCell"/>
</dbReference>
<reference evidence="8" key="2">
    <citation type="submission" date="2019-06" db="EMBL/GenBank/DDBJ databases">
        <title>Co-occurence of chitin degradation, pigmentation and bioactivity in marine Pseudoalteromonas.</title>
        <authorList>
            <person name="Sonnenschein E.C."/>
            <person name="Bech P.K."/>
        </authorList>
    </citation>
    <scope>NUCLEOTIDE SEQUENCE [LARGE SCALE GENOMIC DNA]</scope>
    <source>
        <strain evidence="8">S1607</strain>
    </source>
</reference>
<keyword evidence="5 6" id="KW-0472">Membrane</keyword>
<keyword evidence="4 6" id="KW-1133">Transmembrane helix</keyword>
<feature type="transmembrane region" description="Helical" evidence="6">
    <location>
        <begin position="43"/>
        <end position="67"/>
    </location>
</feature>
<name>A0AAQ2EPX3_PSEO7</name>
<sequence length="207" mass="22986">MLVYLDEFILIALAHFFAVASPGPDFAIVLKQSVQQGRANALWTSFGVGLGILVHVSYCLLGVALLLSQSETVFTAVKHLAALYLAYLGVQALRYAKPNSEQANITEHAVTESNWTALKRGFLVNALNPKATLFFLSLFTLVIEPTTPSSVQLFYGVYMALATWAWFSFLSLVLSKTRVRQFFRRAGHWFDRGIGVIMLLLAVRLVI</sequence>
<evidence type="ECO:0000256" key="6">
    <source>
        <dbReference type="SAM" id="Phobius"/>
    </source>
</evidence>
<keyword evidence="2" id="KW-1003">Cell membrane</keyword>
<keyword evidence="3 6" id="KW-0812">Transmembrane</keyword>
<reference evidence="7 8" key="1">
    <citation type="submission" date="2017-12" db="EMBL/GenBank/DDBJ databases">
        <authorList>
            <person name="Paulsen S."/>
            <person name="Gram L.K."/>
        </authorList>
    </citation>
    <scope>NUCLEOTIDE SEQUENCE [LARGE SCALE GENOMIC DNA]</scope>
    <source>
        <strain evidence="7 8">S1607</strain>
    </source>
</reference>
<feature type="transmembrane region" description="Helical" evidence="6">
    <location>
        <begin position="155"/>
        <end position="174"/>
    </location>
</feature>
<feature type="transmembrane region" description="Helical" evidence="6">
    <location>
        <begin position="122"/>
        <end position="143"/>
    </location>
</feature>
<dbReference type="RefSeq" id="WP_045962641.1">
    <property type="nucleotide sequence ID" value="NZ_JXXW01000012.1"/>
</dbReference>
<dbReference type="PANTHER" id="PTHR30086:SF21">
    <property type="entry name" value="TRANSPORT PROTEIN"/>
    <property type="match status" value="1"/>
</dbReference>
<evidence type="ECO:0000256" key="2">
    <source>
        <dbReference type="ARBA" id="ARBA00022475"/>
    </source>
</evidence>
<dbReference type="Pfam" id="PF01810">
    <property type="entry name" value="LysE"/>
    <property type="match status" value="1"/>
</dbReference>
<comment type="caution">
    <text evidence="7">The sequence shown here is derived from an EMBL/GenBank/DDBJ whole genome shotgun (WGS) entry which is preliminary data.</text>
</comment>
<protein>
    <submittedName>
        <fullName evidence="7">Lysine transporter LysE</fullName>
    </submittedName>
</protein>
<evidence type="ECO:0000256" key="5">
    <source>
        <dbReference type="ARBA" id="ARBA00023136"/>
    </source>
</evidence>
<dbReference type="InterPro" id="IPR001123">
    <property type="entry name" value="LeuE-type"/>
</dbReference>
<dbReference type="PIRSF" id="PIRSF006324">
    <property type="entry name" value="LeuE"/>
    <property type="match status" value="1"/>
</dbReference>
<dbReference type="GO" id="GO:0015171">
    <property type="term" value="F:amino acid transmembrane transporter activity"/>
    <property type="evidence" value="ECO:0007669"/>
    <property type="project" value="TreeGrafter"/>
</dbReference>
<organism evidence="7 8">
    <name type="scientific">Pseudoalteromonas piscicida</name>
    <dbReference type="NCBI Taxonomy" id="43662"/>
    <lineage>
        <taxon>Bacteria</taxon>
        <taxon>Pseudomonadati</taxon>
        <taxon>Pseudomonadota</taxon>
        <taxon>Gammaproteobacteria</taxon>
        <taxon>Alteromonadales</taxon>
        <taxon>Pseudoalteromonadaceae</taxon>
        <taxon>Pseudoalteromonas</taxon>
    </lineage>
</organism>
<dbReference type="EMBL" id="PNEL01000071">
    <property type="protein sequence ID" value="TMN73156.1"/>
    <property type="molecule type" value="Genomic_DNA"/>
</dbReference>
<proteinExistence type="predicted"/>
<evidence type="ECO:0000256" key="3">
    <source>
        <dbReference type="ARBA" id="ARBA00022692"/>
    </source>
</evidence>
<evidence type="ECO:0000256" key="4">
    <source>
        <dbReference type="ARBA" id="ARBA00022989"/>
    </source>
</evidence>
<evidence type="ECO:0000313" key="7">
    <source>
        <dbReference type="EMBL" id="TMN73156.1"/>
    </source>
</evidence>
<comment type="subcellular location">
    <subcellularLocation>
        <location evidence="1">Cell membrane</location>
        <topology evidence="1">Multi-pass membrane protein</topology>
    </subcellularLocation>
</comment>
<evidence type="ECO:0000256" key="1">
    <source>
        <dbReference type="ARBA" id="ARBA00004651"/>
    </source>
</evidence>
<dbReference type="PANTHER" id="PTHR30086">
    <property type="entry name" value="ARGININE EXPORTER PROTEIN ARGO"/>
    <property type="match status" value="1"/>
</dbReference>